<dbReference type="GO" id="GO:0006974">
    <property type="term" value="P:DNA damage response"/>
    <property type="evidence" value="ECO:0007669"/>
    <property type="project" value="TreeGrafter"/>
</dbReference>
<dbReference type="AlphaFoldDB" id="A0AAN8XRD9"/>
<dbReference type="SUPFAM" id="SSF52949">
    <property type="entry name" value="Macro domain-like"/>
    <property type="match status" value="1"/>
</dbReference>
<name>A0AAN8XRD9_HALRR</name>
<dbReference type="Pfam" id="PF01661">
    <property type="entry name" value="Macro"/>
    <property type="match status" value="1"/>
</dbReference>
<sequence length="281" mass="31673">MLSISKTVDKAKHSINTIMSKNYNRGGYRGKSEGHDGYGPVNFEEEKIRLSSLPLIEKRKFYTCHDIITLNEILPWSEYSEKYYDIQKNSLHGDKLQKLLQGSKYSVEPELNKKVSFIVADITTLEIDAIVNAANSSLLGGGGVDGAIHRAAGKYLYKECLTLKGCETGDAKLTGGYRLPAKYIIHTVGPVGEKPSLLESCYRRSLQVAMENKIRTIAFPCISTGVYGYPNENAVRVVLPIIRTMLESHHSKFDRIIFCLFLKVDQDCYMKYLPVFFPIKK</sequence>
<dbReference type="InterPro" id="IPR002589">
    <property type="entry name" value="Macro_dom"/>
</dbReference>
<dbReference type="Proteomes" id="UP001381693">
    <property type="component" value="Unassembled WGS sequence"/>
</dbReference>
<dbReference type="GO" id="GO:0140293">
    <property type="term" value="F:ADP-ribosylglutamate hydrolase activity"/>
    <property type="evidence" value="ECO:0007669"/>
    <property type="project" value="TreeGrafter"/>
</dbReference>
<reference evidence="2 3" key="1">
    <citation type="submission" date="2023-11" db="EMBL/GenBank/DDBJ databases">
        <title>Halocaridina rubra genome assembly.</title>
        <authorList>
            <person name="Smith C."/>
        </authorList>
    </citation>
    <scope>NUCLEOTIDE SEQUENCE [LARGE SCALE GENOMIC DNA]</scope>
    <source>
        <strain evidence="2">EP-1</strain>
        <tissue evidence="2">Whole</tissue>
    </source>
</reference>
<protein>
    <submittedName>
        <fullName evidence="2">O-acetyl-ADP-ribose deacetylase macrod2</fullName>
    </submittedName>
</protein>
<dbReference type="PANTHER" id="PTHR11106:SF27">
    <property type="entry name" value="MACRO DOMAIN-CONTAINING PROTEIN"/>
    <property type="match status" value="1"/>
</dbReference>
<feature type="domain" description="Macro" evidence="1">
    <location>
        <begin position="102"/>
        <end position="277"/>
    </location>
</feature>
<dbReference type="GO" id="GO:0005654">
    <property type="term" value="C:nucleoplasm"/>
    <property type="evidence" value="ECO:0007669"/>
    <property type="project" value="TreeGrafter"/>
</dbReference>
<dbReference type="EMBL" id="JAXCGZ010002126">
    <property type="protein sequence ID" value="KAK7084359.1"/>
    <property type="molecule type" value="Genomic_DNA"/>
</dbReference>
<dbReference type="Gene3D" id="3.40.220.10">
    <property type="entry name" value="Leucine Aminopeptidase, subunit E, domain 1"/>
    <property type="match status" value="1"/>
</dbReference>
<evidence type="ECO:0000259" key="1">
    <source>
        <dbReference type="PROSITE" id="PS51154"/>
    </source>
</evidence>
<keyword evidence="3" id="KW-1185">Reference proteome</keyword>
<proteinExistence type="predicted"/>
<dbReference type="PANTHER" id="PTHR11106">
    <property type="entry name" value="GANGLIOSIDE INDUCED DIFFERENTIATION ASSOCIATED PROTEIN 2-RELATED"/>
    <property type="match status" value="1"/>
</dbReference>
<evidence type="ECO:0000313" key="2">
    <source>
        <dbReference type="EMBL" id="KAK7084359.1"/>
    </source>
</evidence>
<dbReference type="GO" id="GO:0140291">
    <property type="term" value="P:peptidyl-glutamate ADP-deribosylation"/>
    <property type="evidence" value="ECO:0007669"/>
    <property type="project" value="TreeGrafter"/>
</dbReference>
<comment type="caution">
    <text evidence="2">The sequence shown here is derived from an EMBL/GenBank/DDBJ whole genome shotgun (WGS) entry which is preliminary data.</text>
</comment>
<dbReference type="GO" id="GO:0042278">
    <property type="term" value="P:purine nucleoside metabolic process"/>
    <property type="evidence" value="ECO:0007669"/>
    <property type="project" value="TreeGrafter"/>
</dbReference>
<dbReference type="InterPro" id="IPR043472">
    <property type="entry name" value="Macro_dom-like"/>
</dbReference>
<dbReference type="NCBIfam" id="NF001664">
    <property type="entry name" value="PRK00431.1-6"/>
    <property type="match status" value="1"/>
</dbReference>
<dbReference type="PROSITE" id="PS51154">
    <property type="entry name" value="MACRO"/>
    <property type="match status" value="1"/>
</dbReference>
<evidence type="ECO:0000313" key="3">
    <source>
        <dbReference type="Proteomes" id="UP001381693"/>
    </source>
</evidence>
<organism evidence="2 3">
    <name type="scientific">Halocaridina rubra</name>
    <name type="common">Hawaiian red shrimp</name>
    <dbReference type="NCBI Taxonomy" id="373956"/>
    <lineage>
        <taxon>Eukaryota</taxon>
        <taxon>Metazoa</taxon>
        <taxon>Ecdysozoa</taxon>
        <taxon>Arthropoda</taxon>
        <taxon>Crustacea</taxon>
        <taxon>Multicrustacea</taxon>
        <taxon>Malacostraca</taxon>
        <taxon>Eumalacostraca</taxon>
        <taxon>Eucarida</taxon>
        <taxon>Decapoda</taxon>
        <taxon>Pleocyemata</taxon>
        <taxon>Caridea</taxon>
        <taxon>Atyoidea</taxon>
        <taxon>Atyidae</taxon>
        <taxon>Halocaridina</taxon>
    </lineage>
</organism>
<dbReference type="CDD" id="cd02908">
    <property type="entry name" value="Macro_OAADPr_deacetylase"/>
    <property type="match status" value="1"/>
</dbReference>
<gene>
    <name evidence="2" type="primary">MACROD2</name>
    <name evidence="2" type="ORF">SK128_015472</name>
</gene>
<accession>A0AAN8XRD9</accession>
<dbReference type="SMART" id="SM00506">
    <property type="entry name" value="A1pp"/>
    <property type="match status" value="1"/>
</dbReference>